<evidence type="ECO:0000313" key="3">
    <source>
        <dbReference type="EMBL" id="RNA30539.1"/>
    </source>
</evidence>
<feature type="region of interest" description="Disordered" evidence="2">
    <location>
        <begin position="465"/>
        <end position="487"/>
    </location>
</feature>
<dbReference type="Pfam" id="PF03357">
    <property type="entry name" value="Snf7"/>
    <property type="match status" value="1"/>
</dbReference>
<dbReference type="Pfam" id="PF25880">
    <property type="entry name" value="WHD_CHMP7_1st"/>
    <property type="match status" value="1"/>
</dbReference>
<dbReference type="Gene3D" id="6.10.250.1710">
    <property type="match status" value="1"/>
</dbReference>
<evidence type="ECO:0000256" key="1">
    <source>
        <dbReference type="ARBA" id="ARBA00006190"/>
    </source>
</evidence>
<dbReference type="EMBL" id="REGN01002078">
    <property type="protein sequence ID" value="RNA30539.1"/>
    <property type="molecule type" value="Genomic_DNA"/>
</dbReference>
<name>A0A3M7S4D9_BRAPC</name>
<keyword evidence="4" id="KW-1185">Reference proteome</keyword>
<dbReference type="GO" id="GO:0000815">
    <property type="term" value="C:ESCRT III complex"/>
    <property type="evidence" value="ECO:0007669"/>
    <property type="project" value="TreeGrafter"/>
</dbReference>
<dbReference type="GO" id="GO:0005771">
    <property type="term" value="C:multivesicular body"/>
    <property type="evidence" value="ECO:0007669"/>
    <property type="project" value="TreeGrafter"/>
</dbReference>
<dbReference type="GO" id="GO:0009898">
    <property type="term" value="C:cytoplasmic side of plasma membrane"/>
    <property type="evidence" value="ECO:0007669"/>
    <property type="project" value="TreeGrafter"/>
</dbReference>
<sequence length="487" mass="56108">MQNSFRNFGQTSPYRTTDQLNFTLQNDSVYDIDEDDDIEWLTRPDEWNDDVRMNALFAPFRNRDINPLHYDNKIKFWKQTILSICTEKQIFQFDQKKLENLFTRKGKKPKCLELVINELLSEKSICTREECLKPKTGMLANMLNKLVWSPLSWSASYFFRASNSNGNSSSTFYATSFTPKSPKPNMERSFSCQSPIKELDLKSYVLPDLVEAKSQEILKKLQSTVIYRNVDCILEYDRLLELLAELVDEQDLAFILKYLEINQKILIVASKELDRTLVKFCFGKNDRVAPLNQIEESYIKLKDAQNKLELESGKLSSQIDGLNRDIRDQMKAGNKSSALKVLKKRKQLEKSLDSKENILHNIETMMMSIQQADTNKTTVDVLTKGASALKEANRGINIDQIDDTICEIQDIYNQNNEIEETLARSPMNGKSVFDDRELNDELNQLLSQENDRVDSTFNMDDLLNNLPSIPNDTPRKTGLEASSSLVF</sequence>
<proteinExistence type="inferred from homology"/>
<dbReference type="Gene3D" id="1.10.287.1060">
    <property type="entry name" value="ESAT-6-like"/>
    <property type="match status" value="1"/>
</dbReference>
<dbReference type="OrthoDB" id="10250120at2759"/>
<dbReference type="Proteomes" id="UP000276133">
    <property type="component" value="Unassembled WGS sequence"/>
</dbReference>
<reference evidence="3 4" key="1">
    <citation type="journal article" date="2018" name="Sci. Rep.">
        <title>Genomic signatures of local adaptation to the degree of environmental predictability in rotifers.</title>
        <authorList>
            <person name="Franch-Gras L."/>
            <person name="Hahn C."/>
            <person name="Garcia-Roger E.M."/>
            <person name="Carmona M.J."/>
            <person name="Serra M."/>
            <person name="Gomez A."/>
        </authorList>
    </citation>
    <scope>NUCLEOTIDE SEQUENCE [LARGE SCALE GENOMIC DNA]</scope>
    <source>
        <strain evidence="3">HYR1</strain>
    </source>
</reference>
<organism evidence="3 4">
    <name type="scientific">Brachionus plicatilis</name>
    <name type="common">Marine rotifer</name>
    <name type="synonym">Brachionus muelleri</name>
    <dbReference type="NCBI Taxonomy" id="10195"/>
    <lineage>
        <taxon>Eukaryota</taxon>
        <taxon>Metazoa</taxon>
        <taxon>Spiralia</taxon>
        <taxon>Gnathifera</taxon>
        <taxon>Rotifera</taxon>
        <taxon>Eurotatoria</taxon>
        <taxon>Monogononta</taxon>
        <taxon>Pseudotrocha</taxon>
        <taxon>Ploima</taxon>
        <taxon>Brachionidae</taxon>
        <taxon>Brachionus</taxon>
    </lineage>
</organism>
<dbReference type="STRING" id="10195.A0A3M7S4D9"/>
<accession>A0A3M7S4D9</accession>
<dbReference type="AlphaFoldDB" id="A0A3M7S4D9"/>
<evidence type="ECO:0000313" key="4">
    <source>
        <dbReference type="Proteomes" id="UP000276133"/>
    </source>
</evidence>
<comment type="similarity">
    <text evidence="1">Belongs to the SNF7 family.</text>
</comment>
<gene>
    <name evidence="3" type="ORF">BpHYR1_052185</name>
</gene>
<dbReference type="PANTHER" id="PTHR22761">
    <property type="entry name" value="CHARGED MULTIVESICULAR BODY PROTEIN"/>
    <property type="match status" value="1"/>
</dbReference>
<dbReference type="InterPro" id="IPR005024">
    <property type="entry name" value="Snf7_fam"/>
</dbReference>
<dbReference type="GO" id="GO:0006900">
    <property type="term" value="P:vesicle budding from membrane"/>
    <property type="evidence" value="ECO:0007669"/>
    <property type="project" value="TreeGrafter"/>
</dbReference>
<protein>
    <submittedName>
        <fullName evidence="3">Charged multivesicular body 7</fullName>
    </submittedName>
</protein>
<dbReference type="GO" id="GO:0032511">
    <property type="term" value="P:late endosome to vacuole transport via multivesicular body sorting pathway"/>
    <property type="evidence" value="ECO:0007669"/>
    <property type="project" value="TreeGrafter"/>
</dbReference>
<evidence type="ECO:0000256" key="2">
    <source>
        <dbReference type="SAM" id="MobiDB-lite"/>
    </source>
</evidence>
<comment type="caution">
    <text evidence="3">The sequence shown here is derived from an EMBL/GenBank/DDBJ whole genome shotgun (WGS) entry which is preliminary data.</text>
</comment>
<dbReference type="PANTHER" id="PTHR22761:SF21">
    <property type="entry name" value="CHARGED MULTIVESICULAR BODY PROTEIN 7"/>
    <property type="match status" value="1"/>
</dbReference>